<dbReference type="EMBL" id="CACVKT020004087">
    <property type="protein sequence ID" value="CAC5387960.1"/>
    <property type="molecule type" value="Genomic_DNA"/>
</dbReference>
<evidence type="ECO:0000313" key="2">
    <source>
        <dbReference type="Proteomes" id="UP000507470"/>
    </source>
</evidence>
<gene>
    <name evidence="1" type="ORF">MCOR_23255</name>
</gene>
<proteinExistence type="predicted"/>
<accession>A0A6J8BYF4</accession>
<sequence>MITGQSRLFNMMTNFENRLRTIETKQDKLHAKQDKLEQMLTTQCRQETQGLLAIAIDDDSDDENSISEDMTIPAEDLVLLKRAHSRNMFNWNGCGINAKREVCPRVKVAVRQYVVHYNPECRKEETFRIVVVHRVNEV</sequence>
<dbReference type="AlphaFoldDB" id="A0A6J8BYF4"/>
<protein>
    <submittedName>
        <fullName evidence="1">Uncharacterized protein</fullName>
    </submittedName>
</protein>
<name>A0A6J8BYF4_MYTCO</name>
<organism evidence="1 2">
    <name type="scientific">Mytilus coruscus</name>
    <name type="common">Sea mussel</name>
    <dbReference type="NCBI Taxonomy" id="42192"/>
    <lineage>
        <taxon>Eukaryota</taxon>
        <taxon>Metazoa</taxon>
        <taxon>Spiralia</taxon>
        <taxon>Lophotrochozoa</taxon>
        <taxon>Mollusca</taxon>
        <taxon>Bivalvia</taxon>
        <taxon>Autobranchia</taxon>
        <taxon>Pteriomorphia</taxon>
        <taxon>Mytilida</taxon>
        <taxon>Mytiloidea</taxon>
        <taxon>Mytilidae</taxon>
        <taxon>Mytilinae</taxon>
        <taxon>Mytilus</taxon>
    </lineage>
</organism>
<reference evidence="1 2" key="1">
    <citation type="submission" date="2020-06" db="EMBL/GenBank/DDBJ databases">
        <authorList>
            <person name="Li R."/>
            <person name="Bekaert M."/>
        </authorList>
    </citation>
    <scope>NUCLEOTIDE SEQUENCE [LARGE SCALE GENOMIC DNA]</scope>
    <source>
        <strain evidence="2">wild</strain>
    </source>
</reference>
<evidence type="ECO:0000313" key="1">
    <source>
        <dbReference type="EMBL" id="CAC5387960.1"/>
    </source>
</evidence>
<dbReference type="Proteomes" id="UP000507470">
    <property type="component" value="Unassembled WGS sequence"/>
</dbReference>
<keyword evidence="2" id="KW-1185">Reference proteome</keyword>